<proteinExistence type="predicted"/>
<feature type="signal peptide" evidence="1">
    <location>
        <begin position="1"/>
        <end position="20"/>
    </location>
</feature>
<dbReference type="Proteomes" id="UP000605970">
    <property type="component" value="Unassembled WGS sequence"/>
</dbReference>
<reference evidence="2" key="1">
    <citation type="journal article" date="2020" name="Ecol. Evol.">
        <title>Genome structure and content of the rice root-knot nematode (Meloidogyne graminicola).</title>
        <authorList>
            <person name="Phan N.T."/>
            <person name="Danchin E.G.J."/>
            <person name="Klopp C."/>
            <person name="Perfus-Barbeoch L."/>
            <person name="Kozlowski D.K."/>
            <person name="Koutsovoulos G.D."/>
            <person name="Lopez-Roques C."/>
            <person name="Bouchez O."/>
            <person name="Zahm M."/>
            <person name="Besnard G."/>
            <person name="Bellafiore S."/>
        </authorList>
    </citation>
    <scope>NUCLEOTIDE SEQUENCE</scope>
    <source>
        <strain evidence="2">VN-18</strain>
    </source>
</reference>
<keyword evidence="3" id="KW-1185">Reference proteome</keyword>
<evidence type="ECO:0000256" key="1">
    <source>
        <dbReference type="SAM" id="SignalP"/>
    </source>
</evidence>
<name>A0A8S9ZK01_9BILA</name>
<protein>
    <submittedName>
        <fullName evidence="2">Uncharacterized protein</fullName>
    </submittedName>
</protein>
<accession>A0A8S9ZK01</accession>
<evidence type="ECO:0000313" key="3">
    <source>
        <dbReference type="Proteomes" id="UP000605970"/>
    </source>
</evidence>
<comment type="caution">
    <text evidence="2">The sequence shown here is derived from an EMBL/GenBank/DDBJ whole genome shotgun (WGS) entry which is preliminary data.</text>
</comment>
<dbReference type="AlphaFoldDB" id="A0A8S9ZK01"/>
<organism evidence="2 3">
    <name type="scientific">Meloidogyne graminicola</name>
    <dbReference type="NCBI Taxonomy" id="189291"/>
    <lineage>
        <taxon>Eukaryota</taxon>
        <taxon>Metazoa</taxon>
        <taxon>Ecdysozoa</taxon>
        <taxon>Nematoda</taxon>
        <taxon>Chromadorea</taxon>
        <taxon>Rhabditida</taxon>
        <taxon>Tylenchina</taxon>
        <taxon>Tylenchomorpha</taxon>
        <taxon>Tylenchoidea</taxon>
        <taxon>Meloidogynidae</taxon>
        <taxon>Meloidogyninae</taxon>
        <taxon>Meloidogyne</taxon>
    </lineage>
</organism>
<keyword evidence="1" id="KW-0732">Signal</keyword>
<gene>
    <name evidence="2" type="ORF">Mgra_00007011</name>
</gene>
<feature type="chain" id="PRO_5035775672" evidence="1">
    <location>
        <begin position="21"/>
        <end position="78"/>
    </location>
</feature>
<evidence type="ECO:0000313" key="2">
    <source>
        <dbReference type="EMBL" id="KAF7633602.1"/>
    </source>
</evidence>
<sequence>MKIYLILIITLFCLITIGIANDNAKMFNIVEVDLAGHPYSKPLRLRRKCRCHDLRCKNCSSGDCPPGCNSCKCWGHPG</sequence>
<dbReference type="EMBL" id="JABEBT010000073">
    <property type="protein sequence ID" value="KAF7633602.1"/>
    <property type="molecule type" value="Genomic_DNA"/>
</dbReference>